<keyword evidence="1" id="KW-1133">Transmembrane helix</keyword>
<protein>
    <submittedName>
        <fullName evidence="2">Hypothetical membrane protein</fullName>
    </submittedName>
</protein>
<dbReference type="InParanoid" id="Q2LTH3"/>
<keyword evidence="1" id="KW-0472">Membrane</keyword>
<dbReference type="EMBL" id="CP000252">
    <property type="protein sequence ID" value="ABC77386.1"/>
    <property type="molecule type" value="Genomic_DNA"/>
</dbReference>
<name>Q2LTH3_SYNAS</name>
<keyword evidence="1" id="KW-0812">Transmembrane</keyword>
<dbReference type="Pfam" id="PF13650">
    <property type="entry name" value="Asp_protease_2"/>
    <property type="match status" value="1"/>
</dbReference>
<gene>
    <name evidence="2" type="ORF">SYN_03060</name>
</gene>
<dbReference type="HOGENOM" id="CLU_1170179_0_0_7"/>
<dbReference type="Proteomes" id="UP000001933">
    <property type="component" value="Chromosome"/>
</dbReference>
<keyword evidence="3" id="KW-1185">Reference proteome</keyword>
<reference evidence="2 3" key="1">
    <citation type="journal article" date="2007" name="Proc. Natl. Acad. Sci. U.S.A.">
        <title>The genome of Syntrophus aciditrophicus: life at the thermodynamic limit of microbial growth.</title>
        <authorList>
            <person name="McInerney M.J."/>
            <person name="Rohlin L."/>
            <person name="Mouttaki H."/>
            <person name="Kim U."/>
            <person name="Krupp R.S."/>
            <person name="Rios-Hernandez L."/>
            <person name="Sieber J."/>
            <person name="Struchtemeyer C.G."/>
            <person name="Bhattacharyya A."/>
            <person name="Campbell J.W."/>
            <person name="Gunsalus R.P."/>
        </authorList>
    </citation>
    <scope>NUCLEOTIDE SEQUENCE [LARGE SCALE GENOMIC DNA]</scope>
    <source>
        <strain evidence="2 3">SB</strain>
    </source>
</reference>
<organism evidence="2 3">
    <name type="scientific">Syntrophus aciditrophicus (strain SB)</name>
    <dbReference type="NCBI Taxonomy" id="56780"/>
    <lineage>
        <taxon>Bacteria</taxon>
        <taxon>Pseudomonadati</taxon>
        <taxon>Thermodesulfobacteriota</taxon>
        <taxon>Syntrophia</taxon>
        <taxon>Syntrophales</taxon>
        <taxon>Syntrophaceae</taxon>
        <taxon>Syntrophus</taxon>
    </lineage>
</organism>
<dbReference type="InterPro" id="IPR034122">
    <property type="entry name" value="Retropepsin-like_bacterial"/>
</dbReference>
<evidence type="ECO:0000313" key="3">
    <source>
        <dbReference type="Proteomes" id="UP000001933"/>
    </source>
</evidence>
<dbReference type="SUPFAM" id="SSF50630">
    <property type="entry name" value="Acid proteases"/>
    <property type="match status" value="1"/>
</dbReference>
<accession>Q2LTH3</accession>
<dbReference type="InterPro" id="IPR021109">
    <property type="entry name" value="Peptidase_aspartic_dom_sf"/>
</dbReference>
<dbReference type="eggNOG" id="COG3577">
    <property type="taxonomic scope" value="Bacteria"/>
</dbReference>
<dbReference type="STRING" id="56780.SYN_03060"/>
<feature type="transmembrane region" description="Helical" evidence="1">
    <location>
        <begin position="33"/>
        <end position="53"/>
    </location>
</feature>
<dbReference type="CDD" id="cd05483">
    <property type="entry name" value="retropepsin_like_bacteria"/>
    <property type="match status" value="1"/>
</dbReference>
<sequence>MTMLNSYGKFPVTFLKEKSSDVREKGMQRLRSAITGFLIAMTCFFCMTVDLMAENRFFPEEIVEGVAPIYTAPPIPEGLQYAKSGSRGEAPGESENWKRRPEVVVSWGDEPTRVKIMGNSVLVPATLAHGGNEIDVYLLLDTGSTGTAIHSDIADQLAINLDQAARTKVQVVGGGVLNARVVRIGRLTVGPHTKRNWNIFVVPHKSSAARYDGLLGMDVLRGLKYEVDFKKQLIIWQ</sequence>
<evidence type="ECO:0000256" key="1">
    <source>
        <dbReference type="SAM" id="Phobius"/>
    </source>
</evidence>
<proteinExistence type="predicted"/>
<dbReference type="Gene3D" id="2.40.70.10">
    <property type="entry name" value="Acid Proteases"/>
    <property type="match status" value="1"/>
</dbReference>
<dbReference type="KEGG" id="sat:SYN_03060"/>
<dbReference type="AlphaFoldDB" id="Q2LTH3"/>
<evidence type="ECO:0000313" key="2">
    <source>
        <dbReference type="EMBL" id="ABC77386.1"/>
    </source>
</evidence>